<protein>
    <submittedName>
        <fullName evidence="3">Uncharacterized protein</fullName>
    </submittedName>
</protein>
<evidence type="ECO:0000256" key="1">
    <source>
        <dbReference type="SAM" id="Coils"/>
    </source>
</evidence>
<proteinExistence type="predicted"/>
<evidence type="ECO:0000256" key="2">
    <source>
        <dbReference type="SAM" id="MobiDB-lite"/>
    </source>
</evidence>
<reference evidence="3 4" key="1">
    <citation type="journal article" date="2019" name="Emerg. Microbes Infect.">
        <title>Comprehensive subspecies identification of 175 nontuberculous mycobacteria species based on 7547 genomic profiles.</title>
        <authorList>
            <person name="Matsumoto Y."/>
            <person name="Kinjo T."/>
            <person name="Motooka D."/>
            <person name="Nabeya D."/>
            <person name="Jung N."/>
            <person name="Uechi K."/>
            <person name="Horii T."/>
            <person name="Iida T."/>
            <person name="Fujita J."/>
            <person name="Nakamura S."/>
        </authorList>
    </citation>
    <scope>NUCLEOTIDE SEQUENCE [LARGE SCALE GENOMIC DNA]</scope>
    <source>
        <strain evidence="3 4">JCM 13573</strain>
    </source>
</reference>
<feature type="coiled-coil region" evidence="1">
    <location>
        <begin position="34"/>
        <end position="61"/>
    </location>
</feature>
<comment type="caution">
    <text evidence="3">The sequence shown here is derived from an EMBL/GenBank/DDBJ whole genome shotgun (WGS) entry which is preliminary data.</text>
</comment>
<feature type="region of interest" description="Disordered" evidence="2">
    <location>
        <begin position="166"/>
        <end position="277"/>
    </location>
</feature>
<keyword evidence="1" id="KW-0175">Coiled coil</keyword>
<dbReference type="Proteomes" id="UP000465306">
    <property type="component" value="Unassembled WGS sequence"/>
</dbReference>
<dbReference type="EMBL" id="BLKU01000005">
    <property type="protein sequence ID" value="GFG66322.1"/>
    <property type="molecule type" value="Genomic_DNA"/>
</dbReference>
<sequence>MADVPATSIAGNIIITPDMVPPAAEPLETQAAHYAALAEKVGELQQQLKAANAMREEAAQSPGWEAGHEKNRQLAADYGRMVEIYNAAADYFNGVAGVYRDAQTAQRNVLMKANAELSQAKNAIQQQEIAARWHTHARALTTSAVGAATAKAGVFEHTAGTDITALTSRLGGPAPQDPVLPHSGGGGIAVPTGKEGSGLGDDNGDPANPNGTGNPQGIGNGHTPRHSGAAKGEDGEPATTGPGSTPAVMGSPYPGAGQMPMPGGGGSGIQSVGFPPGLTSMTGGTWIDARWGWHGRPGLWWGLGRAARRYGAAARYSGCRAGEPAR</sequence>
<evidence type="ECO:0000313" key="4">
    <source>
        <dbReference type="Proteomes" id="UP000465306"/>
    </source>
</evidence>
<name>A0ABQ1BRH6_9MYCO</name>
<accession>A0ABQ1BRH6</accession>
<organism evidence="3 4">
    <name type="scientific">Mycobacterium kubicae</name>
    <dbReference type="NCBI Taxonomy" id="120959"/>
    <lineage>
        <taxon>Bacteria</taxon>
        <taxon>Bacillati</taxon>
        <taxon>Actinomycetota</taxon>
        <taxon>Actinomycetes</taxon>
        <taxon>Mycobacteriales</taxon>
        <taxon>Mycobacteriaceae</taxon>
        <taxon>Mycobacterium</taxon>
        <taxon>Mycobacterium simiae complex</taxon>
    </lineage>
</organism>
<evidence type="ECO:0000313" key="3">
    <source>
        <dbReference type="EMBL" id="GFG66322.1"/>
    </source>
</evidence>
<feature type="compositionally biased region" description="Low complexity" evidence="2">
    <location>
        <begin position="252"/>
        <end position="261"/>
    </location>
</feature>
<gene>
    <name evidence="3" type="ORF">MKUB_38120</name>
</gene>
<keyword evidence="4" id="KW-1185">Reference proteome</keyword>